<proteinExistence type="inferred from homology"/>
<accession>H3SKB1</accession>
<evidence type="ECO:0000256" key="1">
    <source>
        <dbReference type="ARBA" id="ARBA00006479"/>
    </source>
</evidence>
<keyword evidence="2" id="KW-0418">Kinase</keyword>
<name>H3SKB1_9BACL</name>
<evidence type="ECO:0000313" key="3">
    <source>
        <dbReference type="Proteomes" id="UP000003900"/>
    </source>
</evidence>
<dbReference type="STRING" id="1131935.PDENDC454_19975"/>
<dbReference type="EMBL" id="AHKH01000067">
    <property type="protein sequence ID" value="EHQ60503.1"/>
    <property type="molecule type" value="Genomic_DNA"/>
</dbReference>
<dbReference type="InterPro" id="IPR000600">
    <property type="entry name" value="ROK"/>
</dbReference>
<keyword evidence="3" id="KW-1185">Reference proteome</keyword>
<comment type="similarity">
    <text evidence="1">Belongs to the ROK (NagC/XylR) family.</text>
</comment>
<dbReference type="PANTHER" id="PTHR18964:SF169">
    <property type="entry name" value="N-ACETYLMANNOSAMINE KINASE"/>
    <property type="match status" value="1"/>
</dbReference>
<dbReference type="AlphaFoldDB" id="H3SKB1"/>
<dbReference type="PANTHER" id="PTHR18964">
    <property type="entry name" value="ROK (REPRESSOR, ORF, KINASE) FAMILY"/>
    <property type="match status" value="1"/>
</dbReference>
<dbReference type="SUPFAM" id="SSF53067">
    <property type="entry name" value="Actin-like ATPase domain"/>
    <property type="match status" value="1"/>
</dbReference>
<comment type="caution">
    <text evidence="2">The sequence shown here is derived from an EMBL/GenBank/DDBJ whole genome shotgun (WGS) entry which is preliminary data.</text>
</comment>
<gene>
    <name evidence="2" type="ORF">PDENDC454_19975</name>
</gene>
<sequence>MPAGRPWKGAVVAGGRLVPGLAGQWPSRADGEPDAIVAGFAAACGELLAAYAAYTAAGPEAPAAGAPLRIGFAFPGPFDYAAGVARLQGLGKYDRLYGVNVREALWAEFARQAMRGIPHAAELARADIRFANDALLFALGLGRRYPGERLLCLTLGTGLGSAFIEAGQPVAGRNGVPPGGLLYAELYRGQPADGQFGRRGILRLASELGAGTAGGDVHELATAAYSGDPGAAAVFAAYGRQLSEFLAPYVAAFRPRRLILGGQIAKSASLFLAPLEALLRSVGGFPETSDRVMEHTYEGIDAVFDGTRSKT</sequence>
<keyword evidence="2" id="KW-0808">Transferase</keyword>
<protein>
    <submittedName>
        <fullName evidence="2">Transcriptional regulator/sugar kinase-like protein</fullName>
    </submittedName>
</protein>
<dbReference type="InterPro" id="IPR043129">
    <property type="entry name" value="ATPase_NBD"/>
</dbReference>
<dbReference type="PATRIC" id="fig|1131935.3.peg.4158"/>
<reference evidence="2 3" key="1">
    <citation type="journal article" date="2012" name="J. Bacteriol.">
        <title>Genome Sequence of the Pattern-Forming Social Bacterium Paenibacillus dendritiformis C454 Chiral Morphotype.</title>
        <authorList>
            <person name="Sirota-Madi A."/>
            <person name="Olender T."/>
            <person name="Helman Y."/>
            <person name="Brainis I."/>
            <person name="Finkelshtein A."/>
            <person name="Roth D."/>
            <person name="Hagai E."/>
            <person name="Leshkowitz D."/>
            <person name="Brodsky L."/>
            <person name="Galatenko V."/>
            <person name="Nikolaev V."/>
            <person name="Gutnick D.L."/>
            <person name="Lancet D."/>
            <person name="Ben-Jacob E."/>
        </authorList>
    </citation>
    <scope>NUCLEOTIDE SEQUENCE [LARGE SCALE GENOMIC DNA]</scope>
    <source>
        <strain evidence="2 3">C454</strain>
    </source>
</reference>
<organism evidence="2 3">
    <name type="scientific">Paenibacillus dendritiformis C454</name>
    <dbReference type="NCBI Taxonomy" id="1131935"/>
    <lineage>
        <taxon>Bacteria</taxon>
        <taxon>Bacillati</taxon>
        <taxon>Bacillota</taxon>
        <taxon>Bacilli</taxon>
        <taxon>Bacillales</taxon>
        <taxon>Paenibacillaceae</taxon>
        <taxon>Paenibacillus</taxon>
    </lineage>
</organism>
<dbReference type="GO" id="GO:0016301">
    <property type="term" value="F:kinase activity"/>
    <property type="evidence" value="ECO:0007669"/>
    <property type="project" value="UniProtKB-KW"/>
</dbReference>
<dbReference type="Gene3D" id="3.30.420.40">
    <property type="match status" value="2"/>
</dbReference>
<dbReference type="Proteomes" id="UP000003900">
    <property type="component" value="Unassembled WGS sequence"/>
</dbReference>
<evidence type="ECO:0000313" key="2">
    <source>
        <dbReference type="EMBL" id="EHQ60503.1"/>
    </source>
</evidence>